<dbReference type="OrthoDB" id="26371at2759"/>
<accession>A0A3Q0DT60</accession>
<dbReference type="FunFam" id="1.10.8.270:FF:000004">
    <property type="entry name" value="TBC1 domain family, member 22B"/>
    <property type="match status" value="1"/>
</dbReference>
<dbReference type="Gene3D" id="1.10.8.270">
    <property type="entry name" value="putative rabgap domain of human tbc1 domain family member 14 like domains"/>
    <property type="match status" value="1"/>
</dbReference>
<dbReference type="RefSeq" id="XP_021565185.1">
    <property type="nucleotide sequence ID" value="XM_021709510.1"/>
</dbReference>
<evidence type="ECO:0000256" key="2">
    <source>
        <dbReference type="SAM" id="SignalP"/>
    </source>
</evidence>
<dbReference type="InterPro" id="IPR035969">
    <property type="entry name" value="Rab-GAP_TBC_sf"/>
</dbReference>
<dbReference type="Pfam" id="PF00566">
    <property type="entry name" value="RabGAP-TBC"/>
    <property type="match status" value="1"/>
</dbReference>
<evidence type="ECO:0000313" key="5">
    <source>
        <dbReference type="RefSeq" id="XP_021565185.1"/>
    </source>
</evidence>
<name>A0A3Q0DT60_CARSF</name>
<evidence type="ECO:0000256" key="1">
    <source>
        <dbReference type="ARBA" id="ARBA00022468"/>
    </source>
</evidence>
<evidence type="ECO:0000259" key="3">
    <source>
        <dbReference type="PROSITE" id="PS50086"/>
    </source>
</evidence>
<gene>
    <name evidence="5" type="primary">LOC103253679</name>
</gene>
<keyword evidence="2" id="KW-0732">Signal</keyword>
<dbReference type="PANTHER" id="PTHR22957:SF255">
    <property type="entry name" value="TBC1 DOMAIN FAMILY MEMBER 22A"/>
    <property type="match status" value="1"/>
</dbReference>
<dbReference type="PROSITE" id="PS50086">
    <property type="entry name" value="TBC_RABGAP"/>
    <property type="match status" value="1"/>
</dbReference>
<feature type="chain" id="PRO_5018057195" evidence="2">
    <location>
        <begin position="22"/>
        <end position="109"/>
    </location>
</feature>
<keyword evidence="4" id="KW-1185">Reference proteome</keyword>
<dbReference type="PANTHER" id="PTHR22957">
    <property type="entry name" value="TBC1 DOMAIN FAMILY MEMBER GTPASE-ACTIVATING PROTEIN"/>
    <property type="match status" value="1"/>
</dbReference>
<protein>
    <submittedName>
        <fullName evidence="5">TBC1 domain family member 22A-like</fullName>
    </submittedName>
</protein>
<organism evidence="4 5">
    <name type="scientific">Carlito syrichta</name>
    <name type="common">Philippine tarsier</name>
    <name type="synonym">Tarsius syrichta</name>
    <dbReference type="NCBI Taxonomy" id="1868482"/>
    <lineage>
        <taxon>Eukaryota</taxon>
        <taxon>Metazoa</taxon>
        <taxon>Chordata</taxon>
        <taxon>Craniata</taxon>
        <taxon>Vertebrata</taxon>
        <taxon>Euteleostomi</taxon>
        <taxon>Mammalia</taxon>
        <taxon>Eutheria</taxon>
        <taxon>Euarchontoglires</taxon>
        <taxon>Primates</taxon>
        <taxon>Haplorrhini</taxon>
        <taxon>Tarsiiformes</taxon>
        <taxon>Tarsiidae</taxon>
        <taxon>Carlito</taxon>
    </lineage>
</organism>
<dbReference type="KEGG" id="csyr:103253679"/>
<dbReference type="InterPro" id="IPR000195">
    <property type="entry name" value="Rab-GAP-TBC_dom"/>
</dbReference>
<evidence type="ECO:0000313" key="4">
    <source>
        <dbReference type="Proteomes" id="UP000189704"/>
    </source>
</evidence>
<dbReference type="GeneID" id="103253679"/>
<keyword evidence="1" id="KW-0343">GTPase activation</keyword>
<sequence length="109" mass="12509">MRVHIFERILFIWAIRHPASGYVQGINDLVTPFFVVFICEYIEAEEVDTVDVSSVPAEVLHNIEADTYWCMSKLLDGIQDNYTFAQPGIQMKVKMLQELVSRIDGKPAF</sequence>
<dbReference type="AlphaFoldDB" id="A0A3Q0DT60"/>
<reference evidence="5" key="1">
    <citation type="submission" date="2025-08" db="UniProtKB">
        <authorList>
            <consortium name="RefSeq"/>
        </authorList>
    </citation>
    <scope>IDENTIFICATION</scope>
</reference>
<feature type="domain" description="Rab-GAP TBC" evidence="3">
    <location>
        <begin position="1"/>
        <end position="109"/>
    </location>
</feature>
<proteinExistence type="predicted"/>
<feature type="signal peptide" evidence="2">
    <location>
        <begin position="1"/>
        <end position="21"/>
    </location>
</feature>
<dbReference type="GO" id="GO:0005096">
    <property type="term" value="F:GTPase activator activity"/>
    <property type="evidence" value="ECO:0007669"/>
    <property type="project" value="UniProtKB-KW"/>
</dbReference>
<dbReference type="Proteomes" id="UP000189704">
    <property type="component" value="Unplaced"/>
</dbReference>
<dbReference type="SUPFAM" id="SSF47923">
    <property type="entry name" value="Ypt/Rab-GAP domain of gyp1p"/>
    <property type="match status" value="1"/>
</dbReference>